<evidence type="ECO:0000256" key="1">
    <source>
        <dbReference type="SAM" id="MobiDB-lite"/>
    </source>
</evidence>
<reference evidence="2 3" key="1">
    <citation type="journal article" date="2016" name="Environ. Microbiol.">
        <title>New Methyloceanibacter diversity from North Sea sediments includes methanotroph containing solely the soluble methane monooxygenase.</title>
        <authorList>
            <person name="Vekeman B."/>
            <person name="Kerckhof F.M."/>
            <person name="Cremers G."/>
            <person name="de Vos P."/>
            <person name="Vandamme P."/>
            <person name="Boon N."/>
            <person name="Op den Camp H.J."/>
            <person name="Heylen K."/>
        </authorList>
    </citation>
    <scope>NUCLEOTIDE SEQUENCE [LARGE SCALE GENOMIC DNA]</scope>
    <source>
        <strain evidence="2 3">R-67176</strain>
    </source>
</reference>
<comment type="caution">
    <text evidence="2">The sequence shown here is derived from an EMBL/GenBank/DDBJ whole genome shotgun (WGS) entry which is preliminary data.</text>
</comment>
<dbReference type="AlphaFoldDB" id="A0A1E3VN75"/>
<dbReference type="Proteomes" id="UP000094172">
    <property type="component" value="Unassembled WGS sequence"/>
</dbReference>
<accession>A0A1E3VN75</accession>
<sequence length="109" mass="12069">MARRPDAGASTAHSPARRPGEDDDGGEVLAACMHALFGREVQRYPHHIRRVRPLDLNEGNIILVGRPNRYEWAEPRLQLEAMFHCTLSRSLAGWAEPATDKAEPASANS</sequence>
<name>A0A1E3VN75_9HYPH</name>
<evidence type="ECO:0000313" key="3">
    <source>
        <dbReference type="Proteomes" id="UP000094172"/>
    </source>
</evidence>
<evidence type="ECO:0000313" key="2">
    <source>
        <dbReference type="EMBL" id="ODR94988.1"/>
    </source>
</evidence>
<feature type="region of interest" description="Disordered" evidence="1">
    <location>
        <begin position="1"/>
        <end position="26"/>
    </location>
</feature>
<proteinExistence type="predicted"/>
<protein>
    <submittedName>
        <fullName evidence="2">Uncharacterized protein</fullName>
    </submittedName>
</protein>
<organism evidence="2 3">
    <name type="scientific">Methyloceanibacter stevinii</name>
    <dbReference type="NCBI Taxonomy" id="1774970"/>
    <lineage>
        <taxon>Bacteria</taxon>
        <taxon>Pseudomonadati</taxon>
        <taxon>Pseudomonadota</taxon>
        <taxon>Alphaproteobacteria</taxon>
        <taxon>Hyphomicrobiales</taxon>
        <taxon>Hyphomicrobiaceae</taxon>
        <taxon>Methyloceanibacter</taxon>
    </lineage>
</organism>
<gene>
    <name evidence="2" type="ORF">AUC70_04285</name>
</gene>
<dbReference type="STRING" id="1774970.AUC70_04285"/>
<keyword evidence="3" id="KW-1185">Reference proteome</keyword>
<dbReference type="EMBL" id="LPWE01000011">
    <property type="protein sequence ID" value="ODR94988.1"/>
    <property type="molecule type" value="Genomic_DNA"/>
</dbReference>